<dbReference type="InterPro" id="IPR043129">
    <property type="entry name" value="ATPase_NBD"/>
</dbReference>
<evidence type="ECO:0000256" key="6">
    <source>
        <dbReference type="ARBA" id="ARBA00022692"/>
    </source>
</evidence>
<name>A0ABQ3L1H0_9ALTE</name>
<reference evidence="14" key="1">
    <citation type="journal article" date="2019" name="Int. J. Syst. Evol. Microbiol.">
        <title>The Global Catalogue of Microorganisms (GCM) 10K type strain sequencing project: providing services to taxonomists for standard genome sequencing and annotation.</title>
        <authorList>
            <consortium name="The Broad Institute Genomics Platform"/>
            <consortium name="The Broad Institute Genome Sequencing Center for Infectious Disease"/>
            <person name="Wu L."/>
            <person name="Ma J."/>
        </authorList>
    </citation>
    <scope>NUCLEOTIDE SEQUENCE [LARGE SCALE GENOMIC DNA]</scope>
    <source>
        <strain evidence="14">CGMCC 1.7003</strain>
    </source>
</reference>
<evidence type="ECO:0000259" key="11">
    <source>
        <dbReference type="Pfam" id="PF05134"/>
    </source>
</evidence>
<dbReference type="Gene3D" id="3.30.420.370">
    <property type="match status" value="1"/>
</dbReference>
<keyword evidence="6" id="KW-0812">Transmembrane</keyword>
<evidence type="ECO:0000259" key="12">
    <source>
        <dbReference type="Pfam" id="PF12693"/>
    </source>
</evidence>
<evidence type="ECO:0000256" key="5">
    <source>
        <dbReference type="ARBA" id="ARBA00022519"/>
    </source>
</evidence>
<keyword evidence="8" id="KW-1133">Transmembrane helix</keyword>
<keyword evidence="9" id="KW-0472">Membrane</keyword>
<dbReference type="SUPFAM" id="SSF53067">
    <property type="entry name" value="Actin-like ATPase domain"/>
    <property type="match status" value="2"/>
</dbReference>
<evidence type="ECO:0000256" key="7">
    <source>
        <dbReference type="ARBA" id="ARBA00022927"/>
    </source>
</evidence>
<comment type="subcellular location">
    <subcellularLocation>
        <location evidence="1">Cell inner membrane</location>
        <topology evidence="1">Single-pass membrane protein</topology>
    </subcellularLocation>
</comment>
<comment type="similarity">
    <text evidence="2 10">Belongs to the GSP L family.</text>
</comment>
<dbReference type="Gene3D" id="3.30.420.380">
    <property type="match status" value="1"/>
</dbReference>
<feature type="domain" description="GspL cytoplasmic actin-ATPase-like" evidence="11">
    <location>
        <begin position="5"/>
        <end position="235"/>
    </location>
</feature>
<comment type="caution">
    <text evidence="13">The sequence shown here is derived from an EMBL/GenBank/DDBJ whole genome shotgun (WGS) entry which is preliminary data.</text>
</comment>
<dbReference type="NCBIfam" id="TIGR01709">
    <property type="entry name" value="typeII_sec_gspL"/>
    <property type="match status" value="1"/>
</dbReference>
<evidence type="ECO:0000256" key="3">
    <source>
        <dbReference type="ARBA" id="ARBA00022448"/>
    </source>
</evidence>
<dbReference type="EMBL" id="BNAO01000009">
    <property type="protein sequence ID" value="GHG75374.1"/>
    <property type="molecule type" value="Genomic_DNA"/>
</dbReference>
<keyword evidence="5" id="KW-0997">Cell inner membrane</keyword>
<dbReference type="RefSeq" id="WP_189433806.1">
    <property type="nucleotide sequence ID" value="NZ_BNAO01000009.1"/>
</dbReference>
<feature type="domain" description="GspL periplasmic" evidence="12">
    <location>
        <begin position="240"/>
        <end position="393"/>
    </location>
</feature>
<dbReference type="Pfam" id="PF05134">
    <property type="entry name" value="T2SSL"/>
    <property type="match status" value="1"/>
</dbReference>
<organism evidence="13 14">
    <name type="scientific">Alishewanella longhuensis</name>
    <dbReference type="NCBI Taxonomy" id="1091037"/>
    <lineage>
        <taxon>Bacteria</taxon>
        <taxon>Pseudomonadati</taxon>
        <taxon>Pseudomonadota</taxon>
        <taxon>Gammaproteobacteria</taxon>
        <taxon>Alteromonadales</taxon>
        <taxon>Alteromonadaceae</taxon>
        <taxon>Alishewanella</taxon>
    </lineage>
</organism>
<dbReference type="InterPro" id="IPR025691">
    <property type="entry name" value="GspL_pp_dom"/>
</dbReference>
<protein>
    <recommendedName>
        <fullName evidence="10">Type II secretion system protein L</fullName>
        <shortName evidence="10">T2SS protein L</shortName>
    </recommendedName>
</protein>
<keyword evidence="4" id="KW-1003">Cell membrane</keyword>
<dbReference type="PIRSF" id="PIRSF015761">
    <property type="entry name" value="Protein_L"/>
    <property type="match status" value="1"/>
</dbReference>
<evidence type="ECO:0000256" key="2">
    <source>
        <dbReference type="ARBA" id="ARBA00005318"/>
    </source>
</evidence>
<dbReference type="Pfam" id="PF12693">
    <property type="entry name" value="GspL_C"/>
    <property type="match status" value="1"/>
</dbReference>
<evidence type="ECO:0000256" key="9">
    <source>
        <dbReference type="ARBA" id="ARBA00023136"/>
    </source>
</evidence>
<evidence type="ECO:0000256" key="8">
    <source>
        <dbReference type="ARBA" id="ARBA00022989"/>
    </source>
</evidence>
<keyword evidence="14" id="KW-1185">Reference proteome</keyword>
<dbReference type="InterPro" id="IPR024230">
    <property type="entry name" value="GspL_cyto_dom"/>
</dbReference>
<accession>A0ABQ3L1H0</accession>
<dbReference type="Proteomes" id="UP000659697">
    <property type="component" value="Unassembled WGS sequence"/>
</dbReference>
<dbReference type="InterPro" id="IPR007812">
    <property type="entry name" value="T2SS_protein-GspL"/>
</dbReference>
<keyword evidence="7 10" id="KW-0653">Protein transport</keyword>
<dbReference type="Gene3D" id="3.30.1360.100">
    <property type="entry name" value="General secretion pathway protein M, EpsM"/>
    <property type="match status" value="1"/>
</dbReference>
<evidence type="ECO:0000256" key="10">
    <source>
        <dbReference type="PIRNR" id="PIRNR015761"/>
    </source>
</evidence>
<evidence type="ECO:0000256" key="4">
    <source>
        <dbReference type="ARBA" id="ARBA00022475"/>
    </source>
</evidence>
<gene>
    <name evidence="13" type="primary">gspL</name>
    <name evidence="13" type="ORF">GCM10010919_29470</name>
</gene>
<keyword evidence="3 10" id="KW-0813">Transport</keyword>
<sequence>MNEQLIIRLGSKAEHSISWLVWSELTQEVIASGEIAAATELSALAERLGKRPVVALVPAADVVLKKVALPAKPNKQLLQALPYMLEEEHAEDIDKLYLALGKAELVAGQYWQQVALCQRQRIEQWLDWLQVAGFSVSRLLPDALLLPAETVPCCIELQQQWLLRQDEWQATAVESGWWPDYLALANFPVITSYSPWPAHILQENQAAMPELPLALLARGLSKTDFTMLQGTYAPQRRQNQHWLQWRFSVALVSACVVLYLLQLAGQVWQQQQQLSQLEQQLRAEYLQVFPGERITNLSRQLQQKLQNVGAGGEQQHFLGLLAALQLRLESIPDIRLDSLRYDANRQELRFTASAAGFPSFEQLKLQIEQAGYSVEQGALSNDGNRVQGSVVMRGKL</sequence>
<dbReference type="CDD" id="cd24017">
    <property type="entry name" value="ASKHA_T2SSL_N"/>
    <property type="match status" value="1"/>
</dbReference>
<comment type="function">
    <text evidence="10">Inner membrane component of the type II secretion system required for the energy-dependent secretion of extracellular factors such as proteases and toxins from the periplasm.</text>
</comment>
<evidence type="ECO:0000313" key="13">
    <source>
        <dbReference type="EMBL" id="GHG75374.1"/>
    </source>
</evidence>
<evidence type="ECO:0000313" key="14">
    <source>
        <dbReference type="Proteomes" id="UP000659697"/>
    </source>
</evidence>
<proteinExistence type="inferred from homology"/>
<evidence type="ECO:0000256" key="1">
    <source>
        <dbReference type="ARBA" id="ARBA00004377"/>
    </source>
</evidence>